<gene>
    <name evidence="4" type="ORF">WISP_22321</name>
</gene>
<feature type="domain" description="Carrier" evidence="2">
    <location>
        <begin position="813"/>
        <end position="890"/>
    </location>
</feature>
<dbReference type="InterPro" id="IPR009081">
    <property type="entry name" value="PP-bd_ACP"/>
</dbReference>
<keyword evidence="1" id="KW-0443">Lipid metabolism</keyword>
<dbReference type="InterPro" id="IPR017932">
    <property type="entry name" value="GATase_2_dom"/>
</dbReference>
<dbReference type="SUPFAM" id="SSF53271">
    <property type="entry name" value="PRTase-like"/>
    <property type="match status" value="1"/>
</dbReference>
<dbReference type="Gene3D" id="3.40.50.12780">
    <property type="entry name" value="N-terminal domain of ligase-like"/>
    <property type="match status" value="1"/>
</dbReference>
<dbReference type="SUPFAM" id="SSF56235">
    <property type="entry name" value="N-terminal nucleophile aminohydrolases (Ntn hydrolases)"/>
    <property type="match status" value="1"/>
</dbReference>
<organism evidence="4 5">
    <name type="scientific">Willisornis vidua</name>
    <name type="common">Xingu scale-backed antbird</name>
    <dbReference type="NCBI Taxonomy" id="1566151"/>
    <lineage>
        <taxon>Eukaryota</taxon>
        <taxon>Metazoa</taxon>
        <taxon>Chordata</taxon>
        <taxon>Craniata</taxon>
        <taxon>Vertebrata</taxon>
        <taxon>Euteleostomi</taxon>
        <taxon>Archelosauria</taxon>
        <taxon>Archosauria</taxon>
        <taxon>Dinosauria</taxon>
        <taxon>Saurischia</taxon>
        <taxon>Theropoda</taxon>
        <taxon>Coelurosauria</taxon>
        <taxon>Aves</taxon>
        <taxon>Neognathae</taxon>
        <taxon>Neoaves</taxon>
        <taxon>Telluraves</taxon>
        <taxon>Australaves</taxon>
        <taxon>Passeriformes</taxon>
        <taxon>Thamnophilidae</taxon>
        <taxon>Willisornis</taxon>
    </lineage>
</organism>
<dbReference type="Proteomes" id="UP001145742">
    <property type="component" value="Unassembled WGS sequence"/>
</dbReference>
<comment type="caution">
    <text evidence="4">The sequence shown here is derived from an EMBL/GenBank/DDBJ whole genome shotgun (WGS) entry which is preliminary data.</text>
</comment>
<dbReference type="InterPro" id="IPR011047">
    <property type="entry name" value="Quinoprotein_ADH-like_sf"/>
</dbReference>
<evidence type="ECO:0000259" key="3">
    <source>
        <dbReference type="PROSITE" id="PS51278"/>
    </source>
</evidence>
<dbReference type="SUPFAM" id="SSF50998">
    <property type="entry name" value="Quinoprotein alcohol dehydrogenase-like"/>
    <property type="match status" value="1"/>
</dbReference>
<dbReference type="InterPro" id="IPR029057">
    <property type="entry name" value="PRTase-like"/>
</dbReference>
<dbReference type="InterPro" id="IPR018391">
    <property type="entry name" value="PQQ_b-propeller_rpt"/>
</dbReference>
<dbReference type="Pfam" id="PF13522">
    <property type="entry name" value="GATase_6"/>
    <property type="match status" value="1"/>
</dbReference>
<dbReference type="PROSITE" id="PS00455">
    <property type="entry name" value="AMP_BINDING"/>
    <property type="match status" value="1"/>
</dbReference>
<dbReference type="SUPFAM" id="SSF56801">
    <property type="entry name" value="Acetyl-CoA synthetase-like"/>
    <property type="match status" value="2"/>
</dbReference>
<dbReference type="InterPro" id="IPR052091">
    <property type="entry name" value="Beta-ala_Activ/Resist"/>
</dbReference>
<dbReference type="InterPro" id="IPR000836">
    <property type="entry name" value="PRTase_dom"/>
</dbReference>
<dbReference type="InterPro" id="IPR029055">
    <property type="entry name" value="Ntn_hydrolases_N"/>
</dbReference>
<evidence type="ECO:0008006" key="6">
    <source>
        <dbReference type="Google" id="ProtNLM"/>
    </source>
</evidence>
<dbReference type="Gene3D" id="3.60.20.10">
    <property type="entry name" value="Glutamine Phosphoribosylpyrophosphate, subunit 1, domain 1"/>
    <property type="match status" value="1"/>
</dbReference>
<dbReference type="InterPro" id="IPR000873">
    <property type="entry name" value="AMP-dep_synth/lig_dom"/>
</dbReference>
<keyword evidence="5" id="KW-1185">Reference proteome</keyword>
<dbReference type="Pfam" id="PF13570">
    <property type="entry name" value="Beta-prop_ACSF4"/>
    <property type="match status" value="1"/>
</dbReference>
<dbReference type="Gene3D" id="2.130.10.10">
    <property type="entry name" value="YVTN repeat-like/Quinoprotein amine dehydrogenase"/>
    <property type="match status" value="1"/>
</dbReference>
<accession>A0ABQ9DTJ9</accession>
<dbReference type="EMBL" id="WHWB01032435">
    <property type="protein sequence ID" value="KAJ7425726.1"/>
    <property type="molecule type" value="Genomic_DNA"/>
</dbReference>
<sequence length="1164" mass="129606">MISEVFSNPIDSMILGVYDMKLIVNMGMGLINHVFNGDSLKKLYPSNLGIGHTRYSTSGISELQNCQPFVVETLHGKIAVAHNGELTNAAKLRRKLMRHGVGLSTSSDSELITQLLAFTPPLENDDTADWVARYYREVLPGEIVKISRHDVQTLDVVRRPEKDPSAFCIFEYVYFARPDSIFEGQMVYSVRRRCGQQLAIEAPVEADLVSTVPESATPAALGYAQKCGLPYVEVLCKNRYVGRTFIQPNMRLRQLGVAKKFGVLSDNFKGKRVVIIDDSIVRGNTISPIIKLLRESGAKEVHIRVASPPIRFPCYMGINIPTKEELIANRPEFHDLANYIGADSVVYLSVEGLVSSVQESIKARQENSLKPQKSLIGKIGHCTACLTGEYPVELECVQCAFIIRLKSEKVTVQSELWICRATGAAMTLEELVARTSSLHSERAAVWFDECTGKPPAFYTYATVVELARELTAFLQKHCAQQGKCEIGLYCHPGINLPSWILGILQVPAAYSPIDPDAPPTLSTYFMKKSNLQYILVENDKINKFRMSHIGYFSHDSSTIEHIGLTLFQMSLSNMDLNSQVDDMKSKCEPFKTVDNSQPEYTVCPDQTEVKTSEGGYVDVGQKDTLAYVLHTSGTTGIPKIVRVPHKCIVPNIQHLKSIFEVTQEDVLFLASPLTFDPSVVELFMALTSGASILVVPNTIKMMPVELSAALFHHHHVTVLQAAEDLCQIEACAVTWYQQEKLILFVLPKDDLEEKETLKELQKHLPVYAIPDDIVVIKALPLTSHGKVDISELNKIYQNHLNSRRRDSKLSDAEELWERLQYLWKSVLGLLGDSTDISKDAVFLYSGGDSLKALRFYGEIEMLVGKAVPGLLEVILGRSMEEIYRHILKMLFTDEDQLMNPKDVLKRKLSGNGGEEYHGKYIKLTSEISLEVTAELTPFIALSRGNRFFPVNFTKSFMQPKTAVQVGGDMLQQLSFLHSNTPSVMKSHTQGYGMGDNIFTVTNKADKNNCSSVQQIHAECSHVAMAELALSVRWKSNTRKCVDASPLVIIPSKEEVSSSVYVGSHSHAMQAIDLDLGEIKWEKTLGDRIESSACVSKCGNFIVVGCYDGLVYVLRSSDGEIHWTFVTKDTVKSSAVVDPSSGLVYIGSHDQHVYALDIYVRTLTL</sequence>
<dbReference type="InterPro" id="IPR015943">
    <property type="entry name" value="WD40/YVTN_repeat-like_dom_sf"/>
</dbReference>
<evidence type="ECO:0000313" key="4">
    <source>
        <dbReference type="EMBL" id="KAJ7425726.1"/>
    </source>
</evidence>
<name>A0ABQ9DTJ9_9PASS</name>
<protein>
    <recommendedName>
        <fullName evidence="6">Amidophosphoribosyltransferase</fullName>
    </recommendedName>
</protein>
<dbReference type="PROSITE" id="PS50075">
    <property type="entry name" value="CARRIER"/>
    <property type="match status" value="1"/>
</dbReference>
<dbReference type="Pfam" id="PF00501">
    <property type="entry name" value="AMP-binding"/>
    <property type="match status" value="1"/>
</dbReference>
<dbReference type="CDD" id="cd06223">
    <property type="entry name" value="PRTases_typeI"/>
    <property type="match status" value="1"/>
</dbReference>
<dbReference type="PANTHER" id="PTHR44394">
    <property type="entry name" value="BETA-ALANINE-ACTIVATING ENZYME"/>
    <property type="match status" value="1"/>
</dbReference>
<dbReference type="InterPro" id="IPR002372">
    <property type="entry name" value="PQQ_rpt_dom"/>
</dbReference>
<evidence type="ECO:0000256" key="1">
    <source>
        <dbReference type="ARBA" id="ARBA00023098"/>
    </source>
</evidence>
<evidence type="ECO:0000259" key="2">
    <source>
        <dbReference type="PROSITE" id="PS50075"/>
    </source>
</evidence>
<proteinExistence type="predicted"/>
<evidence type="ECO:0000313" key="5">
    <source>
        <dbReference type="Proteomes" id="UP001145742"/>
    </source>
</evidence>
<dbReference type="InterPro" id="IPR020845">
    <property type="entry name" value="AMP-binding_CS"/>
</dbReference>
<dbReference type="PROSITE" id="PS51278">
    <property type="entry name" value="GATASE_TYPE_2"/>
    <property type="match status" value="1"/>
</dbReference>
<dbReference type="PANTHER" id="PTHR44394:SF1">
    <property type="entry name" value="BETA-ALANINE-ACTIVATING ENZYME"/>
    <property type="match status" value="1"/>
</dbReference>
<dbReference type="InterPro" id="IPR042099">
    <property type="entry name" value="ANL_N_sf"/>
</dbReference>
<feature type="domain" description="Glutamine amidotransferase type-2" evidence="3">
    <location>
        <begin position="12"/>
        <end position="203"/>
    </location>
</feature>
<dbReference type="Gene3D" id="3.40.50.2020">
    <property type="match status" value="1"/>
</dbReference>
<dbReference type="SMART" id="SM00564">
    <property type="entry name" value="PQQ"/>
    <property type="match status" value="3"/>
</dbReference>
<reference evidence="4" key="1">
    <citation type="submission" date="2019-10" db="EMBL/GenBank/DDBJ databases">
        <authorList>
            <person name="Soares A.E.R."/>
            <person name="Aleixo A."/>
            <person name="Schneider P."/>
            <person name="Miyaki C.Y."/>
            <person name="Schneider M.P."/>
            <person name="Mello C."/>
            <person name="Vasconcelos A.T.R."/>
        </authorList>
    </citation>
    <scope>NUCLEOTIDE SEQUENCE</scope>
    <source>
        <tissue evidence="4">Muscle</tissue>
    </source>
</reference>